<dbReference type="PANTHER" id="PTHR38776">
    <property type="entry name" value="MLTA-INTERACTING PROTEIN-RELATED"/>
    <property type="match status" value="1"/>
</dbReference>
<dbReference type="AlphaFoldDB" id="A0A840BTI0"/>
<evidence type="ECO:0000256" key="2">
    <source>
        <dbReference type="ARBA" id="ARBA00005722"/>
    </source>
</evidence>
<dbReference type="PANTHER" id="PTHR38776:SF1">
    <property type="entry name" value="MLTA-INTERACTING PROTEIN-RELATED"/>
    <property type="match status" value="1"/>
</dbReference>
<dbReference type="InterPro" id="IPR010583">
    <property type="entry name" value="MipA"/>
</dbReference>
<organism evidence="7 8">
    <name type="scientific">Niveibacterium umoris</name>
    <dbReference type="NCBI Taxonomy" id="1193620"/>
    <lineage>
        <taxon>Bacteria</taxon>
        <taxon>Pseudomonadati</taxon>
        <taxon>Pseudomonadota</taxon>
        <taxon>Betaproteobacteria</taxon>
        <taxon>Rhodocyclales</taxon>
        <taxon>Rhodocyclaceae</taxon>
        <taxon>Niveibacterium</taxon>
    </lineage>
</organism>
<proteinExistence type="inferred from homology"/>
<evidence type="ECO:0000313" key="7">
    <source>
        <dbReference type="EMBL" id="MBB4013667.1"/>
    </source>
</evidence>
<comment type="similarity">
    <text evidence="2">Belongs to the MipA/OmpV family.</text>
</comment>
<comment type="caution">
    <text evidence="7">The sequence shown here is derived from an EMBL/GenBank/DDBJ whole genome shotgun (WGS) entry which is preliminary data.</text>
</comment>
<evidence type="ECO:0000256" key="1">
    <source>
        <dbReference type="ARBA" id="ARBA00004442"/>
    </source>
</evidence>
<accession>A0A840BTI0</accession>
<keyword evidence="4" id="KW-0472">Membrane</keyword>
<keyword evidence="3 6" id="KW-0732">Signal</keyword>
<dbReference type="RefSeq" id="WP_183635600.1">
    <property type="nucleotide sequence ID" value="NZ_BAABLE010000005.1"/>
</dbReference>
<comment type="subcellular location">
    <subcellularLocation>
        <location evidence="1">Cell outer membrane</location>
    </subcellularLocation>
</comment>
<evidence type="ECO:0000256" key="5">
    <source>
        <dbReference type="ARBA" id="ARBA00023237"/>
    </source>
</evidence>
<keyword evidence="5" id="KW-0998">Cell outer membrane</keyword>
<dbReference type="EMBL" id="JACIET010000002">
    <property type="protein sequence ID" value="MBB4013667.1"/>
    <property type="molecule type" value="Genomic_DNA"/>
</dbReference>
<gene>
    <name evidence="7" type="ORF">GGR36_003013</name>
</gene>
<reference evidence="7 8" key="1">
    <citation type="submission" date="2020-08" db="EMBL/GenBank/DDBJ databases">
        <title>Genomic Encyclopedia of Type Strains, Phase IV (KMG-IV): sequencing the most valuable type-strain genomes for metagenomic binning, comparative biology and taxonomic classification.</title>
        <authorList>
            <person name="Goeker M."/>
        </authorList>
    </citation>
    <scope>NUCLEOTIDE SEQUENCE [LARGE SCALE GENOMIC DNA]</scope>
    <source>
        <strain evidence="7 8">DSM 106739</strain>
    </source>
</reference>
<evidence type="ECO:0000256" key="6">
    <source>
        <dbReference type="SAM" id="SignalP"/>
    </source>
</evidence>
<dbReference type="Pfam" id="PF06629">
    <property type="entry name" value="MipA"/>
    <property type="match status" value="1"/>
</dbReference>
<keyword evidence="8" id="KW-1185">Reference proteome</keyword>
<feature type="signal peptide" evidence="6">
    <location>
        <begin position="1"/>
        <end position="32"/>
    </location>
</feature>
<dbReference type="PROSITE" id="PS51257">
    <property type="entry name" value="PROKAR_LIPOPROTEIN"/>
    <property type="match status" value="1"/>
</dbReference>
<protein>
    <submittedName>
        <fullName evidence="7">Outer membrane protein</fullName>
    </submittedName>
</protein>
<evidence type="ECO:0000256" key="3">
    <source>
        <dbReference type="ARBA" id="ARBA00022729"/>
    </source>
</evidence>
<dbReference type="GO" id="GO:0009279">
    <property type="term" value="C:cell outer membrane"/>
    <property type="evidence" value="ECO:0007669"/>
    <property type="project" value="UniProtKB-SubCell"/>
</dbReference>
<sequence>MPRHGRRVGSLLSVLLACALSCLGLASMPALAETDLGSLDMLSGAGDASPVPQGLVLGGVFIGSNARYQGQDDTALLIPGAVYFGERFMYLGDRARYYFRRDGGFAAFAYGRVRFGNLDPAEVPELAGMKKREWEPEAGIGANLITPYALLTMRAATDISGTSKGQECLLWSDFPVVRDRLLVMPGLGVLWRSSKLANYYFGGVSAEEARPGRPQHDTGATWSPMVSLVTTYRFDRHWMATLTGNVEFFDSGTAQSPIVGHDNEVTVIAGVGYVW</sequence>
<evidence type="ECO:0000313" key="8">
    <source>
        <dbReference type="Proteomes" id="UP000561045"/>
    </source>
</evidence>
<evidence type="ECO:0000256" key="4">
    <source>
        <dbReference type="ARBA" id="ARBA00023136"/>
    </source>
</evidence>
<name>A0A840BTI0_9RHOO</name>
<feature type="chain" id="PRO_5032573204" evidence="6">
    <location>
        <begin position="33"/>
        <end position="275"/>
    </location>
</feature>
<dbReference type="Proteomes" id="UP000561045">
    <property type="component" value="Unassembled WGS sequence"/>
</dbReference>